<dbReference type="PRINTS" id="PR00096">
    <property type="entry name" value="GATASE"/>
</dbReference>
<keyword evidence="3" id="KW-0808">Transferase</keyword>
<dbReference type="InterPro" id="IPR017926">
    <property type="entry name" value="GATASE"/>
</dbReference>
<sequence>MRTLLVDNYDSFTFNLFHALAEVTGDEPTVIANDEAGWDVGRLADFDCVVVSPGPGTPHHDGDLGVTREIVRAGGLPILGVCLGHQALALEFGATVERAPEPWHGRVSRIVHDGVDLFEGLPSPFEAVRYHSLAVTDLPDELEAIAWTADGMVMGVRHRTKPLWGVQFHPESVRTEHGHALLANFTRLAVHNGQKTAPTPPVSPKWTVKRRLRVLAETVPTRVPDDIVFDHLFRNGRYAFWLDGNESGRSVMGDASGPLARVVTADAWDDTVTITEQDSTITVHSGLFDWLDADIRGIDTHVPDLPGGFALGWVGYLGYELKSQCGARRAHRSELPDATLVFADRAVVIDHHTGLTHLLALAEGDDADAGAWLASTAEVLRRLRNELPAVPEVASRPVRTRHDRGRYLELIKSCLGEIVDGETYEVCLTNMITADGPVDPWACYQRLRRAHPAPFGAYLSFGDTAVLSTSPERFIKVTEDGQLESKPIKGTRPRGATPEEDARIRHQLAHDEKDQAENLMIVDLVRHDLGRVARVGSVRVDKLFDVETYPSVHQMVSTVRATLRPEASAVDCVRAAFPPGSMTGAPKLRTMKIIDELEAGPRGVYSGAIGYFSLTGAADLSVVIRTLVTDGRRAGYGVGGAIVALSDPAAEYEETAVKAAPLLELFDTPFPGR</sequence>
<dbReference type="Gene3D" id="3.40.50.880">
    <property type="match status" value="1"/>
</dbReference>
<dbReference type="GO" id="GO:0009396">
    <property type="term" value="P:folic acid-containing compound biosynthetic process"/>
    <property type="evidence" value="ECO:0007669"/>
    <property type="project" value="InterPro"/>
</dbReference>
<dbReference type="NCBIfam" id="TIGR00566">
    <property type="entry name" value="trpG_papA"/>
    <property type="match status" value="1"/>
</dbReference>
<comment type="caution">
    <text evidence="8">The sequence shown here is derived from an EMBL/GenBank/DDBJ whole genome shotgun (WGS) entry which is preliminary data.</text>
</comment>
<feature type="domain" description="Glutamine amidotransferase" evidence="5">
    <location>
        <begin position="4"/>
        <end position="185"/>
    </location>
</feature>
<dbReference type="Pfam" id="PF04715">
    <property type="entry name" value="Anth_synt_I_N"/>
    <property type="match status" value="1"/>
</dbReference>
<reference evidence="8 9" key="1">
    <citation type="submission" date="2019-02" db="EMBL/GenBank/DDBJ databases">
        <title>Genomic Encyclopedia of Type Strains, Phase IV (KMG-IV): sequencing the most valuable type-strain genomes for metagenomic binning, comparative biology and taxonomic classification.</title>
        <authorList>
            <person name="Goeker M."/>
        </authorList>
    </citation>
    <scope>NUCLEOTIDE SEQUENCE [LARGE SCALE GENOMIC DNA]</scope>
    <source>
        <strain evidence="8 9">DSM 101727</strain>
    </source>
</reference>
<dbReference type="InterPro" id="IPR006805">
    <property type="entry name" value="Anth_synth_I_N"/>
</dbReference>
<dbReference type="PROSITE" id="PS51273">
    <property type="entry name" value="GATASE_TYPE_1"/>
    <property type="match status" value="1"/>
</dbReference>
<dbReference type="InterPro" id="IPR029062">
    <property type="entry name" value="Class_I_gatase-like"/>
</dbReference>
<dbReference type="SUPFAM" id="SSF52317">
    <property type="entry name" value="Class I glutamine amidotransferase-like"/>
    <property type="match status" value="1"/>
</dbReference>
<proteinExistence type="inferred from homology"/>
<dbReference type="InterPro" id="IPR006221">
    <property type="entry name" value="TrpG/PapA_dom"/>
</dbReference>
<evidence type="ECO:0000259" key="6">
    <source>
        <dbReference type="Pfam" id="PF00425"/>
    </source>
</evidence>
<dbReference type="SUPFAM" id="SSF56322">
    <property type="entry name" value="ADC synthase"/>
    <property type="match status" value="1"/>
</dbReference>
<dbReference type="CDD" id="cd01743">
    <property type="entry name" value="GATase1_Anthranilate_Synthase"/>
    <property type="match status" value="1"/>
</dbReference>
<dbReference type="Pfam" id="PF00117">
    <property type="entry name" value="GATase"/>
    <property type="match status" value="1"/>
</dbReference>
<feature type="domain" description="Anthranilate synthase component I N-terminal" evidence="7">
    <location>
        <begin position="265"/>
        <end position="354"/>
    </location>
</feature>
<dbReference type="PANTHER" id="PTHR11236:SF18">
    <property type="entry name" value="AMINODEOXYCHORISMATE SYNTHASE"/>
    <property type="match status" value="1"/>
</dbReference>
<dbReference type="GO" id="GO:0000162">
    <property type="term" value="P:L-tryptophan biosynthetic process"/>
    <property type="evidence" value="ECO:0007669"/>
    <property type="project" value="TreeGrafter"/>
</dbReference>
<gene>
    <name evidence="8" type="ORF">EV193_103251</name>
</gene>
<dbReference type="Pfam" id="PF00425">
    <property type="entry name" value="Chorismate_bind"/>
    <property type="match status" value="1"/>
</dbReference>
<dbReference type="OrthoDB" id="3518032at2"/>
<evidence type="ECO:0000259" key="5">
    <source>
        <dbReference type="Pfam" id="PF00117"/>
    </source>
</evidence>
<evidence type="ECO:0000256" key="3">
    <source>
        <dbReference type="ARBA" id="ARBA00022679"/>
    </source>
</evidence>
<dbReference type="Proteomes" id="UP000294257">
    <property type="component" value="Unassembled WGS sequence"/>
</dbReference>
<evidence type="ECO:0000256" key="1">
    <source>
        <dbReference type="ARBA" id="ARBA00005970"/>
    </source>
</evidence>
<dbReference type="EC" id="2.6.1.85" evidence="2"/>
<dbReference type="InterPro" id="IPR019999">
    <property type="entry name" value="Anth_synth_I-like"/>
</dbReference>
<dbReference type="InterPro" id="IPR015890">
    <property type="entry name" value="Chorismate_C"/>
</dbReference>
<keyword evidence="9" id="KW-1185">Reference proteome</keyword>
<feature type="domain" description="Chorismate-utilising enzyme C-terminal" evidence="6">
    <location>
        <begin position="405"/>
        <end position="658"/>
    </location>
</feature>
<dbReference type="AlphaFoldDB" id="A0A4Q7KW87"/>
<dbReference type="EMBL" id="SGWQ01000003">
    <property type="protein sequence ID" value="RZS40935.1"/>
    <property type="molecule type" value="Genomic_DNA"/>
</dbReference>
<evidence type="ECO:0000313" key="9">
    <source>
        <dbReference type="Proteomes" id="UP000294257"/>
    </source>
</evidence>
<dbReference type="GO" id="GO:0005737">
    <property type="term" value="C:cytoplasm"/>
    <property type="evidence" value="ECO:0007669"/>
    <property type="project" value="TreeGrafter"/>
</dbReference>
<dbReference type="InterPro" id="IPR005801">
    <property type="entry name" value="ADC_synthase"/>
</dbReference>
<protein>
    <recommendedName>
        <fullName evidence="2">aminodeoxychorismate synthase</fullName>
        <ecNumber evidence="2">2.6.1.85</ecNumber>
    </recommendedName>
</protein>
<keyword evidence="4" id="KW-0315">Glutamine amidotransferase</keyword>
<name>A0A4Q7KW87_9PSEU</name>
<dbReference type="GO" id="GO:0008153">
    <property type="term" value="P:4-aminobenzoate biosynthetic process"/>
    <property type="evidence" value="ECO:0007669"/>
    <property type="project" value="TreeGrafter"/>
</dbReference>
<dbReference type="NCBIfam" id="TIGR00553">
    <property type="entry name" value="pabB"/>
    <property type="match status" value="1"/>
</dbReference>
<dbReference type="FunFam" id="3.40.50.880:FF:000003">
    <property type="entry name" value="Anthranilate synthase component II"/>
    <property type="match status" value="1"/>
</dbReference>
<evidence type="ECO:0000256" key="2">
    <source>
        <dbReference type="ARBA" id="ARBA00013139"/>
    </source>
</evidence>
<dbReference type="GO" id="GO:0046820">
    <property type="term" value="F:4-amino-4-deoxychorismate synthase activity"/>
    <property type="evidence" value="ECO:0007669"/>
    <property type="project" value="UniProtKB-EC"/>
</dbReference>
<dbReference type="PRINTS" id="PR00097">
    <property type="entry name" value="ANTSNTHASEII"/>
</dbReference>
<comment type="similarity">
    <text evidence="1">In the C-terminal section; belongs to the anthranilate synthase component I family.</text>
</comment>
<dbReference type="RefSeq" id="WP_130343917.1">
    <property type="nucleotide sequence ID" value="NZ_SGWQ01000003.1"/>
</dbReference>
<dbReference type="Gene3D" id="3.60.120.10">
    <property type="entry name" value="Anthranilate synthase"/>
    <property type="match status" value="1"/>
</dbReference>
<organism evidence="8 9">
    <name type="scientific">Herbihabitans rhizosphaerae</name>
    <dbReference type="NCBI Taxonomy" id="1872711"/>
    <lineage>
        <taxon>Bacteria</taxon>
        <taxon>Bacillati</taxon>
        <taxon>Actinomycetota</taxon>
        <taxon>Actinomycetes</taxon>
        <taxon>Pseudonocardiales</taxon>
        <taxon>Pseudonocardiaceae</taxon>
        <taxon>Herbihabitans</taxon>
    </lineage>
</organism>
<dbReference type="PRINTS" id="PR00099">
    <property type="entry name" value="CPSGATASE"/>
</dbReference>
<dbReference type="InterPro" id="IPR005802">
    <property type="entry name" value="ADC_synth_comp_1"/>
</dbReference>
<evidence type="ECO:0000259" key="7">
    <source>
        <dbReference type="Pfam" id="PF04715"/>
    </source>
</evidence>
<evidence type="ECO:0000313" key="8">
    <source>
        <dbReference type="EMBL" id="RZS40935.1"/>
    </source>
</evidence>
<accession>A0A4Q7KW87</accession>
<dbReference type="PANTHER" id="PTHR11236">
    <property type="entry name" value="AMINOBENZOATE/ANTHRANILATE SYNTHASE"/>
    <property type="match status" value="1"/>
</dbReference>
<evidence type="ECO:0000256" key="4">
    <source>
        <dbReference type="ARBA" id="ARBA00022962"/>
    </source>
</evidence>